<dbReference type="AlphaFoldDB" id="A0A484F4V2"/>
<dbReference type="InterPro" id="IPR011989">
    <property type="entry name" value="ARM-like"/>
</dbReference>
<evidence type="ECO:0000313" key="2">
    <source>
        <dbReference type="Proteomes" id="UP000294855"/>
    </source>
</evidence>
<dbReference type="Gene3D" id="1.25.10.10">
    <property type="entry name" value="Leucine-rich Repeat Variant"/>
    <property type="match status" value="1"/>
</dbReference>
<dbReference type="EMBL" id="SNYS01000008">
    <property type="protein sequence ID" value="TDQ68812.1"/>
    <property type="molecule type" value="Genomic_DNA"/>
</dbReference>
<keyword evidence="2" id="KW-1185">Reference proteome</keyword>
<gene>
    <name evidence="1" type="ORF">C7391_1008</name>
</gene>
<evidence type="ECO:0000313" key="1">
    <source>
        <dbReference type="EMBL" id="TDQ68812.1"/>
    </source>
</evidence>
<protein>
    <recommendedName>
        <fullName evidence="3">HEAT repeat protein</fullName>
    </recommendedName>
</protein>
<comment type="caution">
    <text evidence="1">The sequence shown here is derived from an EMBL/GenBank/DDBJ whole genome shotgun (WGS) entry which is preliminary data.</text>
</comment>
<reference evidence="1 2" key="1">
    <citation type="submission" date="2019-03" db="EMBL/GenBank/DDBJ databases">
        <title>Genomic Encyclopedia of Type Strains, Phase IV (KMG-IV): sequencing the most valuable type-strain genomes for metagenomic binning, comparative biology and taxonomic classification.</title>
        <authorList>
            <person name="Goeker M."/>
        </authorList>
    </citation>
    <scope>NUCLEOTIDE SEQUENCE [LARGE SCALE GENOMIC DNA]</scope>
    <source>
        <strain evidence="1 2">DSM 13328</strain>
    </source>
</reference>
<accession>A0A484F4V2</accession>
<proteinExistence type="predicted"/>
<organism evidence="1 2">
    <name type="scientific">Methanimicrococcus blatticola</name>
    <dbReference type="NCBI Taxonomy" id="91560"/>
    <lineage>
        <taxon>Archaea</taxon>
        <taxon>Methanobacteriati</taxon>
        <taxon>Methanobacteriota</taxon>
        <taxon>Stenosarchaea group</taxon>
        <taxon>Methanomicrobia</taxon>
        <taxon>Methanosarcinales</taxon>
        <taxon>Methanosarcinaceae</taxon>
        <taxon>Methanimicrococcus</taxon>
    </lineage>
</organism>
<dbReference type="Proteomes" id="UP000294855">
    <property type="component" value="Unassembled WGS sequence"/>
</dbReference>
<name>A0A484F4V2_9EURY</name>
<dbReference type="RefSeq" id="WP_133517459.1">
    <property type="nucleotide sequence ID" value="NZ_JAHDUW010000003.1"/>
</dbReference>
<sequence>MNPDDDITFLQNKLQLIRSLQDPGEKEISGLVSLLTDPSENEIICASVYPVLQAAGQLSVDALLSVYSNFSEFDEKIQIRLSYTFSQIPETPAFVFETFLKSGISRVRQNGIIGFALLNDRRFDDLLFDVLRNDADSETAYEAAIALSGGGVDVLSEFEIILKENVMAENLREKTYMDSPTKINADNTNGLCSPESDLFHPLDKHVLAKVIEITGDIGNEETLSYLTAYLTHPDERVSRIAAESIQKIKTKTTK</sequence>
<evidence type="ECO:0008006" key="3">
    <source>
        <dbReference type="Google" id="ProtNLM"/>
    </source>
</evidence>